<gene>
    <name evidence="1" type="ORF">RF11_15692</name>
</gene>
<keyword evidence="2" id="KW-1185">Reference proteome</keyword>
<dbReference type="AlphaFoldDB" id="A0A0C2MRQ6"/>
<protein>
    <submittedName>
        <fullName evidence="1">Uncharacterized protein</fullName>
    </submittedName>
</protein>
<dbReference type="Proteomes" id="UP000031668">
    <property type="component" value="Unassembled WGS sequence"/>
</dbReference>
<dbReference type="EMBL" id="JWZT01002253">
    <property type="protein sequence ID" value="KII69911.1"/>
    <property type="molecule type" value="Genomic_DNA"/>
</dbReference>
<evidence type="ECO:0000313" key="1">
    <source>
        <dbReference type="EMBL" id="KII69911.1"/>
    </source>
</evidence>
<evidence type="ECO:0000313" key="2">
    <source>
        <dbReference type="Proteomes" id="UP000031668"/>
    </source>
</evidence>
<organism evidence="1 2">
    <name type="scientific">Thelohanellus kitauei</name>
    <name type="common">Myxosporean</name>
    <dbReference type="NCBI Taxonomy" id="669202"/>
    <lineage>
        <taxon>Eukaryota</taxon>
        <taxon>Metazoa</taxon>
        <taxon>Cnidaria</taxon>
        <taxon>Myxozoa</taxon>
        <taxon>Myxosporea</taxon>
        <taxon>Bivalvulida</taxon>
        <taxon>Platysporina</taxon>
        <taxon>Myxobolidae</taxon>
        <taxon>Thelohanellus</taxon>
    </lineage>
</organism>
<proteinExistence type="predicted"/>
<accession>A0A0C2MRQ6</accession>
<name>A0A0C2MRQ6_THEKT</name>
<comment type="caution">
    <text evidence="1">The sequence shown here is derived from an EMBL/GenBank/DDBJ whole genome shotgun (WGS) entry which is preliminary data.</text>
</comment>
<reference evidence="1 2" key="1">
    <citation type="journal article" date="2014" name="Genome Biol. Evol.">
        <title>The genome of the myxosporean Thelohanellus kitauei shows adaptations to nutrient acquisition within its fish host.</title>
        <authorList>
            <person name="Yang Y."/>
            <person name="Xiong J."/>
            <person name="Zhou Z."/>
            <person name="Huo F."/>
            <person name="Miao W."/>
            <person name="Ran C."/>
            <person name="Liu Y."/>
            <person name="Zhang J."/>
            <person name="Feng J."/>
            <person name="Wang M."/>
            <person name="Wang M."/>
            <person name="Wang L."/>
            <person name="Yao B."/>
        </authorList>
    </citation>
    <scope>NUCLEOTIDE SEQUENCE [LARGE SCALE GENOMIC DNA]</scope>
    <source>
        <strain evidence="1">Wuqing</strain>
    </source>
</reference>
<sequence>MTMPSSETGGFRPISLPGDGIEDNSEIILRAWHNTFGYHATNCAIKPFNQPVTLQIISCNFPLFDVNDIAYLMKEILFKIYSQINVNYLRLTESIRDAIQKYLSICSCLEVMYWKSLPPFCEVTKDN</sequence>